<reference evidence="10" key="2">
    <citation type="submission" date="2018-02" db="UniProtKB">
        <authorList>
            <consortium name="EnsemblPlants"/>
        </authorList>
    </citation>
    <scope>IDENTIFICATION</scope>
    <source>
        <strain evidence="10">Williams 82</strain>
    </source>
</reference>
<keyword evidence="4 7" id="KW-1133">Transmembrane helix</keyword>
<evidence type="ECO:0000256" key="6">
    <source>
        <dbReference type="SAM" id="MobiDB-lite"/>
    </source>
</evidence>
<dbReference type="GO" id="GO:0005452">
    <property type="term" value="F:solute:inorganic anion antiporter activity"/>
    <property type="evidence" value="ECO:0007669"/>
    <property type="project" value="InterPro"/>
</dbReference>
<dbReference type="AlphaFoldDB" id="A0A0R0G158"/>
<dbReference type="Gramene" id="KRH11879">
    <property type="protein sequence ID" value="KRH11879"/>
    <property type="gene ID" value="GLYMA_15G136500"/>
</dbReference>
<feature type="transmembrane region" description="Helical" evidence="7">
    <location>
        <begin position="108"/>
        <end position="126"/>
    </location>
</feature>
<reference evidence="9" key="3">
    <citation type="submission" date="2018-07" db="EMBL/GenBank/DDBJ databases">
        <title>WGS assembly of Glycine max.</title>
        <authorList>
            <person name="Schmutz J."/>
            <person name="Cannon S."/>
            <person name="Schlueter J."/>
            <person name="Ma J."/>
            <person name="Mitros T."/>
            <person name="Nelson W."/>
            <person name="Hyten D."/>
            <person name="Song Q."/>
            <person name="Thelen J."/>
            <person name="Cheng J."/>
            <person name="Xu D."/>
            <person name="Hellsten U."/>
            <person name="May G."/>
            <person name="Yu Y."/>
            <person name="Sakurai T."/>
            <person name="Umezawa T."/>
            <person name="Bhattacharyya M."/>
            <person name="Sandhu D."/>
            <person name="Valliyodan B."/>
            <person name="Lindquist E."/>
            <person name="Peto M."/>
            <person name="Grant D."/>
            <person name="Shu S."/>
            <person name="Goodstein D."/>
            <person name="Barry K."/>
            <person name="Futrell-Griggs M."/>
            <person name="Abernathy B."/>
            <person name="Du J."/>
            <person name="Tian Z."/>
            <person name="Zhu L."/>
            <person name="Gill N."/>
            <person name="Joshi T."/>
            <person name="Libault M."/>
            <person name="Sethuraman A."/>
            <person name="Zhang X."/>
            <person name="Shinozaki K."/>
            <person name="Nguyen H."/>
            <person name="Wing R."/>
            <person name="Cregan P."/>
            <person name="Specht J."/>
            <person name="Grimwood J."/>
            <person name="Rokhsar D."/>
            <person name="Stacey G."/>
            <person name="Shoemaker R."/>
            <person name="Jackson S."/>
        </authorList>
    </citation>
    <scope>NUCLEOTIDE SEQUENCE</scope>
    <source>
        <tissue evidence="9">Callus</tissue>
    </source>
</reference>
<comment type="subcellular location">
    <subcellularLocation>
        <location evidence="1">Membrane</location>
        <topology evidence="1">Multi-pass membrane protein</topology>
    </subcellularLocation>
</comment>
<name>A0A0R0G158_SOYBN</name>
<accession>A0A0R0G158</accession>
<organism evidence="9">
    <name type="scientific">Glycine max</name>
    <name type="common">Soybean</name>
    <name type="synonym">Glycine hispida</name>
    <dbReference type="NCBI Taxonomy" id="3847"/>
    <lineage>
        <taxon>Eukaryota</taxon>
        <taxon>Viridiplantae</taxon>
        <taxon>Streptophyta</taxon>
        <taxon>Embryophyta</taxon>
        <taxon>Tracheophyta</taxon>
        <taxon>Spermatophyta</taxon>
        <taxon>Magnoliopsida</taxon>
        <taxon>eudicotyledons</taxon>
        <taxon>Gunneridae</taxon>
        <taxon>Pentapetalae</taxon>
        <taxon>rosids</taxon>
        <taxon>fabids</taxon>
        <taxon>Fabales</taxon>
        <taxon>Fabaceae</taxon>
        <taxon>Papilionoideae</taxon>
        <taxon>50 kb inversion clade</taxon>
        <taxon>NPAAA clade</taxon>
        <taxon>indigoferoid/millettioid clade</taxon>
        <taxon>Phaseoleae</taxon>
        <taxon>Glycine</taxon>
        <taxon>Glycine subgen. Soja</taxon>
    </lineage>
</organism>
<feature type="domain" description="Bicarbonate transporter-like transmembrane" evidence="8">
    <location>
        <begin position="44"/>
        <end position="138"/>
    </location>
</feature>
<evidence type="ECO:0000256" key="7">
    <source>
        <dbReference type="SAM" id="Phobius"/>
    </source>
</evidence>
<dbReference type="InterPro" id="IPR003020">
    <property type="entry name" value="HCO3_transpt_euk"/>
</dbReference>
<dbReference type="GO" id="GO:0055085">
    <property type="term" value="P:transmembrane transport"/>
    <property type="evidence" value="ECO:0000318"/>
    <property type="project" value="GO_Central"/>
</dbReference>
<keyword evidence="5 7" id="KW-0472">Membrane</keyword>
<feature type="transmembrane region" description="Helical" evidence="7">
    <location>
        <begin position="48"/>
        <end position="67"/>
    </location>
</feature>
<evidence type="ECO:0000313" key="11">
    <source>
        <dbReference type="Proteomes" id="UP000008827"/>
    </source>
</evidence>
<dbReference type="GO" id="GO:0005886">
    <property type="term" value="C:plasma membrane"/>
    <property type="evidence" value="ECO:0000318"/>
    <property type="project" value="GO_Central"/>
</dbReference>
<feature type="transmembrane region" description="Helical" evidence="7">
    <location>
        <begin position="261"/>
        <end position="281"/>
    </location>
</feature>
<evidence type="ECO:0000256" key="3">
    <source>
        <dbReference type="ARBA" id="ARBA00022692"/>
    </source>
</evidence>
<dbReference type="PANTHER" id="PTHR11453:SF110">
    <property type="entry name" value="BORON TRANSPORTER 3-RELATED"/>
    <property type="match status" value="1"/>
</dbReference>
<dbReference type="Pfam" id="PF00955">
    <property type="entry name" value="HCO3_cotransp"/>
    <property type="match status" value="3"/>
</dbReference>
<comment type="similarity">
    <text evidence="2">Belongs to the anion exchanger (TC 2.A.31.3) family.</text>
</comment>
<evidence type="ECO:0000313" key="10">
    <source>
        <dbReference type="EnsemblPlants" id="KRH11879"/>
    </source>
</evidence>
<feature type="transmembrane region" description="Helical" evidence="7">
    <location>
        <begin position="165"/>
        <end position="185"/>
    </location>
</feature>
<dbReference type="InParanoid" id="A0A0R0G158"/>
<dbReference type="PANTHER" id="PTHR11453">
    <property type="entry name" value="ANION EXCHANGE PROTEIN"/>
    <property type="match status" value="1"/>
</dbReference>
<evidence type="ECO:0000313" key="9">
    <source>
        <dbReference type="EMBL" id="KRH11879.1"/>
    </source>
</evidence>
<evidence type="ECO:0000256" key="1">
    <source>
        <dbReference type="ARBA" id="ARBA00004141"/>
    </source>
</evidence>
<dbReference type="Proteomes" id="UP000008827">
    <property type="component" value="Chromosome 15"/>
</dbReference>
<feature type="domain" description="Bicarbonate transporter-like transmembrane" evidence="8">
    <location>
        <begin position="155"/>
        <end position="302"/>
    </location>
</feature>
<dbReference type="STRING" id="3847.A0A0R0G158"/>
<dbReference type="EMBL" id="CM000848">
    <property type="protein sequence ID" value="KRH11879.1"/>
    <property type="molecule type" value="Genomic_DNA"/>
</dbReference>
<protein>
    <recommendedName>
        <fullName evidence="8">Bicarbonate transporter-like transmembrane domain-containing protein</fullName>
    </recommendedName>
</protein>
<sequence>MEETFVPFCEIKNDLQGRLMCYKQDWIGAIPVISFGEQLERDTGGQPLLILGVAEPTVIMYTFMFNFATSRPELGSKLFLALTGWVCMWTAILLFLLAILGACSIINRFTRLAGELFGLLIAMLFMQEAIRGLIHEFHIPERANLTSPEFQSSWRFGNGCLRGFIADYGVPLMVLLWTAISYISAGSIPKGIPRRLFSPNPWSSGAFENWTVIKDMLNVPVLYIIGAFIPATMIAVLYYFDHSVASQLAQQKEFNLRKPPSFHYDLLLLGFMVIICGLIGIPPSNGVIPQSPVHTKSLATLKHQLLRNRLVATARSSMKKLESLGQVYGSMQDSYWQMQTPLVHQEPSAKGLKELKESTIHLASSMGSINAPVDESVFDIVKEIDDLLPVEVKEERGCVAAMPFLKIIPTSVLWGYFALMAIENLPGNQFREWILLIFIAPSRRYKVLEECHATYVETVPFKTIAVFTAFQTAYLLVCFGITWVPIAGVLFPLMIMLLVPVRQYILPKFFKGAHLQDLDAAEYEVPALPFNLVAERDLSRTASFADYGEVLDGIVTRSWGEVKRVCSPKVMKSTPNISQELTSARFPDKIYSPRMSHLRGNQSPRGVGRGPFSPAEVRPSNLRKGG</sequence>
<feature type="transmembrane region" description="Helical" evidence="7">
    <location>
        <begin position="473"/>
        <end position="499"/>
    </location>
</feature>
<feature type="transmembrane region" description="Helical" evidence="7">
    <location>
        <begin position="79"/>
        <end position="102"/>
    </location>
</feature>
<reference evidence="9 10" key="1">
    <citation type="journal article" date="2010" name="Nature">
        <title>Genome sequence of the palaeopolyploid soybean.</title>
        <authorList>
            <person name="Schmutz J."/>
            <person name="Cannon S.B."/>
            <person name="Schlueter J."/>
            <person name="Ma J."/>
            <person name="Mitros T."/>
            <person name="Nelson W."/>
            <person name="Hyten D.L."/>
            <person name="Song Q."/>
            <person name="Thelen J.J."/>
            <person name="Cheng J."/>
            <person name="Xu D."/>
            <person name="Hellsten U."/>
            <person name="May G.D."/>
            <person name="Yu Y."/>
            <person name="Sakurai T."/>
            <person name="Umezawa T."/>
            <person name="Bhattacharyya M.K."/>
            <person name="Sandhu D."/>
            <person name="Valliyodan B."/>
            <person name="Lindquist E."/>
            <person name="Peto M."/>
            <person name="Grant D."/>
            <person name="Shu S."/>
            <person name="Goodstein D."/>
            <person name="Barry K."/>
            <person name="Futrell-Griggs M."/>
            <person name="Abernathy B."/>
            <person name="Du J."/>
            <person name="Tian Z."/>
            <person name="Zhu L."/>
            <person name="Gill N."/>
            <person name="Joshi T."/>
            <person name="Libault M."/>
            <person name="Sethuraman A."/>
            <person name="Zhang X.-C."/>
            <person name="Shinozaki K."/>
            <person name="Nguyen H.T."/>
            <person name="Wing R.A."/>
            <person name="Cregan P."/>
            <person name="Specht J."/>
            <person name="Grimwood J."/>
            <person name="Rokhsar D."/>
            <person name="Stacey G."/>
            <person name="Shoemaker R.C."/>
            <person name="Jackson S.A."/>
        </authorList>
    </citation>
    <scope>NUCLEOTIDE SEQUENCE</scope>
    <source>
        <strain evidence="10">cv. Williams 82</strain>
        <tissue evidence="9">Callus</tissue>
    </source>
</reference>
<dbReference type="InterPro" id="IPR011531">
    <property type="entry name" value="HCO3_transpt-like_TM_dom"/>
</dbReference>
<evidence type="ECO:0000256" key="5">
    <source>
        <dbReference type="ARBA" id="ARBA00023136"/>
    </source>
</evidence>
<dbReference type="GO" id="GO:0022857">
    <property type="term" value="F:transmembrane transporter activity"/>
    <property type="evidence" value="ECO:0000318"/>
    <property type="project" value="GO_Central"/>
</dbReference>
<dbReference type="SMR" id="A0A0R0G158"/>
<keyword evidence="3 7" id="KW-0812">Transmembrane</keyword>
<dbReference type="EnsemblPlants" id="KRH11879">
    <property type="protein sequence ID" value="KRH11879"/>
    <property type="gene ID" value="GLYMA_15G136500"/>
</dbReference>
<dbReference type="GO" id="GO:0050801">
    <property type="term" value="P:monoatomic ion homeostasis"/>
    <property type="evidence" value="ECO:0000318"/>
    <property type="project" value="GO_Central"/>
</dbReference>
<gene>
    <name evidence="9" type="ORF">GLYMA_15G136500</name>
</gene>
<dbReference type="GO" id="GO:0006820">
    <property type="term" value="P:monoatomic anion transport"/>
    <property type="evidence" value="ECO:0007669"/>
    <property type="project" value="InterPro"/>
</dbReference>
<proteinExistence type="inferred from homology"/>
<evidence type="ECO:0000259" key="8">
    <source>
        <dbReference type="Pfam" id="PF00955"/>
    </source>
</evidence>
<feature type="domain" description="Bicarbonate transporter-like transmembrane" evidence="8">
    <location>
        <begin position="400"/>
        <end position="521"/>
    </location>
</feature>
<feature type="region of interest" description="Disordered" evidence="6">
    <location>
        <begin position="593"/>
        <end position="626"/>
    </location>
</feature>
<evidence type="ECO:0000256" key="4">
    <source>
        <dbReference type="ARBA" id="ARBA00022989"/>
    </source>
</evidence>
<evidence type="ECO:0000256" key="2">
    <source>
        <dbReference type="ARBA" id="ARBA00006262"/>
    </source>
</evidence>
<feature type="transmembrane region" description="Helical" evidence="7">
    <location>
        <begin position="221"/>
        <end position="240"/>
    </location>
</feature>
<keyword evidence="11" id="KW-1185">Reference proteome</keyword>